<dbReference type="Gene3D" id="3.30.420.10">
    <property type="entry name" value="Ribonuclease H-like superfamily/Ribonuclease H"/>
    <property type="match status" value="1"/>
</dbReference>
<sequence length="450" mass="51710">MSTSPYSTHLVNTHKHLTILDSFSKYAQAIPVINKTPTEIANAFIKYFSHYGIPDEIAFDNGLEFNNSLIKDLLALHQIAIHFTTANHPESQGEIERFHSTLVEHVRILGNVKNFMELAVTFYNNAINSVTQCKPVEMFFGRYKNIHLTDKIPINSQLLAEYKESIQKINDDLAQVKQKHKMKVINKQNEKRVDKGLNIGSQVYIKFPGKYSKTNAPYQVTEKLPHNKIKVKNKCGKVFEYHIDSINAESSFNFINDLPKYNNLSTLDVKSVVPLNVKNELDQAKNELDGLSFKYRGLFHSNLTIYIVLIIVITLTVVFLVRKHLLKIRKADVVKISLGDLWPFAPKSLSHLLKIRKADVVKISLEHIPDFNKSESDCECIYSEDSGNSNVIPSDDYEEEWWDDIKVESHPDVTTSDDEWQGYFPMQQEQQKQEPCLPQHLLEDLYADVD</sequence>
<name>A0AAW1HST3_POPJA</name>
<feature type="transmembrane region" description="Helical" evidence="1">
    <location>
        <begin position="303"/>
        <end position="321"/>
    </location>
</feature>
<accession>A0AAW1HST3</accession>
<reference evidence="3 4" key="1">
    <citation type="journal article" date="2024" name="BMC Genomics">
        <title>De novo assembly and annotation of Popillia japonica's genome with initial clues to its potential as an invasive pest.</title>
        <authorList>
            <person name="Cucini C."/>
            <person name="Boschi S."/>
            <person name="Funari R."/>
            <person name="Cardaioli E."/>
            <person name="Iannotti N."/>
            <person name="Marturano G."/>
            <person name="Paoli F."/>
            <person name="Bruttini M."/>
            <person name="Carapelli A."/>
            <person name="Frati F."/>
            <person name="Nardi F."/>
        </authorList>
    </citation>
    <scope>NUCLEOTIDE SEQUENCE [LARGE SCALE GENOMIC DNA]</scope>
    <source>
        <strain evidence="3">DMR45628</strain>
    </source>
</reference>
<evidence type="ECO:0000259" key="2">
    <source>
        <dbReference type="PROSITE" id="PS50994"/>
    </source>
</evidence>
<dbReference type="AlphaFoldDB" id="A0AAW1HST3"/>
<dbReference type="InterPro" id="IPR012337">
    <property type="entry name" value="RNaseH-like_sf"/>
</dbReference>
<dbReference type="GO" id="GO:0003676">
    <property type="term" value="F:nucleic acid binding"/>
    <property type="evidence" value="ECO:0007669"/>
    <property type="project" value="InterPro"/>
</dbReference>
<dbReference type="InterPro" id="IPR050951">
    <property type="entry name" value="Retrovirus_Pol_polyprotein"/>
</dbReference>
<dbReference type="SUPFAM" id="SSF53098">
    <property type="entry name" value="Ribonuclease H-like"/>
    <property type="match status" value="1"/>
</dbReference>
<comment type="caution">
    <text evidence="3">The sequence shown here is derived from an EMBL/GenBank/DDBJ whole genome shotgun (WGS) entry which is preliminary data.</text>
</comment>
<dbReference type="EMBL" id="JASPKY010001044">
    <property type="protein sequence ID" value="KAK9679322.1"/>
    <property type="molecule type" value="Genomic_DNA"/>
</dbReference>
<dbReference type="PROSITE" id="PS50994">
    <property type="entry name" value="INTEGRASE"/>
    <property type="match status" value="1"/>
</dbReference>
<evidence type="ECO:0000256" key="1">
    <source>
        <dbReference type="SAM" id="Phobius"/>
    </source>
</evidence>
<keyword evidence="1" id="KW-1133">Transmembrane helix</keyword>
<dbReference type="GO" id="GO:0015074">
    <property type="term" value="P:DNA integration"/>
    <property type="evidence" value="ECO:0007669"/>
    <property type="project" value="InterPro"/>
</dbReference>
<keyword evidence="1" id="KW-0812">Transmembrane</keyword>
<dbReference type="PANTHER" id="PTHR37984:SF5">
    <property type="entry name" value="PROTEIN NYNRIN-LIKE"/>
    <property type="match status" value="1"/>
</dbReference>
<evidence type="ECO:0000313" key="3">
    <source>
        <dbReference type="EMBL" id="KAK9679322.1"/>
    </source>
</evidence>
<evidence type="ECO:0000313" key="4">
    <source>
        <dbReference type="Proteomes" id="UP001458880"/>
    </source>
</evidence>
<dbReference type="Proteomes" id="UP001458880">
    <property type="component" value="Unassembled WGS sequence"/>
</dbReference>
<keyword evidence="4" id="KW-1185">Reference proteome</keyword>
<proteinExistence type="predicted"/>
<keyword evidence="1" id="KW-0472">Membrane</keyword>
<feature type="domain" description="Integrase catalytic" evidence="2">
    <location>
        <begin position="1"/>
        <end position="161"/>
    </location>
</feature>
<protein>
    <recommendedName>
        <fullName evidence="2">Integrase catalytic domain-containing protein</fullName>
    </recommendedName>
</protein>
<dbReference type="InterPro" id="IPR001584">
    <property type="entry name" value="Integrase_cat-core"/>
</dbReference>
<dbReference type="InterPro" id="IPR036397">
    <property type="entry name" value="RNaseH_sf"/>
</dbReference>
<dbReference type="PANTHER" id="PTHR37984">
    <property type="entry name" value="PROTEIN CBG26694"/>
    <property type="match status" value="1"/>
</dbReference>
<gene>
    <name evidence="3" type="ORF">QE152_g40122</name>
</gene>
<organism evidence="3 4">
    <name type="scientific">Popillia japonica</name>
    <name type="common">Japanese beetle</name>
    <dbReference type="NCBI Taxonomy" id="7064"/>
    <lineage>
        <taxon>Eukaryota</taxon>
        <taxon>Metazoa</taxon>
        <taxon>Ecdysozoa</taxon>
        <taxon>Arthropoda</taxon>
        <taxon>Hexapoda</taxon>
        <taxon>Insecta</taxon>
        <taxon>Pterygota</taxon>
        <taxon>Neoptera</taxon>
        <taxon>Endopterygota</taxon>
        <taxon>Coleoptera</taxon>
        <taxon>Polyphaga</taxon>
        <taxon>Scarabaeiformia</taxon>
        <taxon>Scarabaeidae</taxon>
        <taxon>Rutelinae</taxon>
        <taxon>Popillia</taxon>
    </lineage>
</organism>